<evidence type="ECO:0000256" key="3">
    <source>
        <dbReference type="ARBA" id="ARBA00022679"/>
    </source>
</evidence>
<dbReference type="EMBL" id="LCIR01000015">
    <property type="protein sequence ID" value="KKT59338.1"/>
    <property type="molecule type" value="Genomic_DNA"/>
</dbReference>
<comment type="caution">
    <text evidence="6">The sequence shown here is derived from an EMBL/GenBank/DDBJ whole genome shotgun (WGS) entry which is preliminary data.</text>
</comment>
<name>A0A0G1IKC8_9BACT</name>
<dbReference type="GO" id="GO:0008170">
    <property type="term" value="F:N-methyltransferase activity"/>
    <property type="evidence" value="ECO:0007669"/>
    <property type="project" value="InterPro"/>
</dbReference>
<accession>A0A0G1IKC8</accession>
<reference evidence="6 7" key="1">
    <citation type="journal article" date="2015" name="Nature">
        <title>rRNA introns, odd ribosomes, and small enigmatic genomes across a large radiation of phyla.</title>
        <authorList>
            <person name="Brown C.T."/>
            <person name="Hug L.A."/>
            <person name="Thomas B.C."/>
            <person name="Sharon I."/>
            <person name="Castelle C.J."/>
            <person name="Singh A."/>
            <person name="Wilkins M.J."/>
            <person name="Williams K.H."/>
            <person name="Banfield J.F."/>
        </authorList>
    </citation>
    <scope>NUCLEOTIDE SEQUENCE [LARGE SCALE GENOMIC DNA]</scope>
</reference>
<dbReference type="InterPro" id="IPR002052">
    <property type="entry name" value="DNA_methylase_N6_adenine_CS"/>
</dbReference>
<dbReference type="GO" id="GO:0003677">
    <property type="term" value="F:DNA binding"/>
    <property type="evidence" value="ECO:0007669"/>
    <property type="project" value="InterPro"/>
</dbReference>
<dbReference type="PATRIC" id="fig|1618645.3.peg.903"/>
<protein>
    <recommendedName>
        <fullName evidence="5">DNA methylase N-4/N-6 domain-containing protein</fullName>
    </recommendedName>
</protein>
<organism evidence="6 7">
    <name type="scientific">Candidatus Giovannonibacteria bacterium GW2011_GWA1_44_25</name>
    <dbReference type="NCBI Taxonomy" id="1618645"/>
    <lineage>
        <taxon>Bacteria</taxon>
        <taxon>Candidatus Giovannoniibacteriota</taxon>
    </lineage>
</organism>
<keyword evidence="2" id="KW-0489">Methyltransferase</keyword>
<dbReference type="PROSITE" id="PS00092">
    <property type="entry name" value="N6_MTASE"/>
    <property type="match status" value="1"/>
</dbReference>
<dbReference type="Gene3D" id="3.40.50.150">
    <property type="entry name" value="Vaccinia Virus protein VP39"/>
    <property type="match status" value="1"/>
</dbReference>
<keyword evidence="3" id="KW-0808">Transferase</keyword>
<feature type="domain" description="DNA methylase N-4/N-6" evidence="5">
    <location>
        <begin position="105"/>
        <end position="419"/>
    </location>
</feature>
<dbReference type="InterPro" id="IPR002941">
    <property type="entry name" value="DNA_methylase_N4/N6"/>
</dbReference>
<evidence type="ECO:0000313" key="6">
    <source>
        <dbReference type="EMBL" id="KKT59338.1"/>
    </source>
</evidence>
<gene>
    <name evidence="6" type="ORF">UW53_C0015G0021</name>
</gene>
<dbReference type="Pfam" id="PF01555">
    <property type="entry name" value="N6_N4_Mtase"/>
    <property type="match status" value="1"/>
</dbReference>
<dbReference type="InterPro" id="IPR002295">
    <property type="entry name" value="N4/N6-MTase_EcoPI_Mod-like"/>
</dbReference>
<dbReference type="AlphaFoldDB" id="A0A0G1IKC8"/>
<evidence type="ECO:0000256" key="2">
    <source>
        <dbReference type="ARBA" id="ARBA00022603"/>
    </source>
</evidence>
<proteinExistence type="inferred from homology"/>
<dbReference type="SUPFAM" id="SSF53335">
    <property type="entry name" value="S-adenosyl-L-methionine-dependent methyltransferases"/>
    <property type="match status" value="1"/>
</dbReference>
<dbReference type="Proteomes" id="UP000034087">
    <property type="component" value="Unassembled WGS sequence"/>
</dbReference>
<evidence type="ECO:0000256" key="4">
    <source>
        <dbReference type="ARBA" id="ARBA00022691"/>
    </source>
</evidence>
<dbReference type="GO" id="GO:0032259">
    <property type="term" value="P:methylation"/>
    <property type="evidence" value="ECO:0007669"/>
    <property type="project" value="UniProtKB-KW"/>
</dbReference>
<dbReference type="PRINTS" id="PR00506">
    <property type="entry name" value="D21N6MTFRASE"/>
</dbReference>
<comment type="similarity">
    <text evidence="1">Belongs to the N(4)/N(6)-methyltransferase family.</text>
</comment>
<evidence type="ECO:0000259" key="5">
    <source>
        <dbReference type="Pfam" id="PF01555"/>
    </source>
</evidence>
<evidence type="ECO:0000256" key="1">
    <source>
        <dbReference type="ARBA" id="ARBA00006594"/>
    </source>
</evidence>
<evidence type="ECO:0000313" key="7">
    <source>
        <dbReference type="Proteomes" id="UP000034087"/>
    </source>
</evidence>
<sequence>MPKKLQLQKADLTAESFSTQNLLKETEGSKKKIKKSKPIKKYGLVWDSEKEPELVVELCKEQLPVLEEDSSKEIKTEKEKPINILIEGDNYHALSVLNYTHKGKVDVIYIDPPYNTGNKDFIYNDKYVDKEDAYRHSKWLSFMEKRLKLAKNLLKKTGAIFISIDDNELAQLKLLCDEVFGENSLIGIVTVGKGTTTGQDAKRFGSSADYLLVYGMVDFQLGKIAMSEKDKKRFSKKDEKGNYSTLQFRKTGNNDKRANRPNLFYALKDPDGNDVYPLGPSGYESTWRGDTKYFQRLERENMIEWIKQGRGWRPYVKFYLEGRGKSASNLWVDIEGNKKATIELKEFFGERVFSNPKPTDLIKRCITLANVISPLVLDFFAGSGTSAQAVLALNSQDDEDRRFILCTNNENNICTDICYPRIEKVINGYKSSKNEKVIGISSNLKYFKTDFIKGEATDKNKKMLVDKSAEMLCLKEDCFELVKKDKYFKIFKNYQNKYLGIVYDDDAIAGFKKEAKRLNKKIIVYIFSLDESAREEEFEDIKSLVQLKPIPTAILSVYKRIFK</sequence>
<keyword evidence="4" id="KW-0949">S-adenosyl-L-methionine</keyword>
<dbReference type="InterPro" id="IPR029063">
    <property type="entry name" value="SAM-dependent_MTases_sf"/>
</dbReference>